<protein>
    <recommendedName>
        <fullName evidence="1">CSD domain-containing protein</fullName>
    </recommendedName>
</protein>
<dbReference type="Pfam" id="PF00313">
    <property type="entry name" value="CSD"/>
    <property type="match status" value="1"/>
</dbReference>
<reference evidence="2 3" key="1">
    <citation type="submission" date="2019-11" db="EMBL/GenBank/DDBJ databases">
        <authorList>
            <person name="Li X."/>
        </authorList>
    </citation>
    <scope>NUCLEOTIDE SEQUENCE [LARGE SCALE GENOMIC DNA]</scope>
    <source>
        <strain evidence="2 3">L9</strain>
    </source>
</reference>
<feature type="domain" description="CSD" evidence="1">
    <location>
        <begin position="1"/>
        <end position="63"/>
    </location>
</feature>
<accession>A0A6N8FM72</accession>
<dbReference type="EMBL" id="WOCA01000005">
    <property type="protein sequence ID" value="MUK88418.1"/>
    <property type="molecule type" value="Genomic_DNA"/>
</dbReference>
<gene>
    <name evidence="2" type="ORF">GMD78_08445</name>
</gene>
<proteinExistence type="predicted"/>
<dbReference type="AlphaFoldDB" id="A0A6N8FM72"/>
<dbReference type="InterPro" id="IPR002059">
    <property type="entry name" value="CSP_DNA-bd"/>
</dbReference>
<dbReference type="GO" id="GO:0003676">
    <property type="term" value="F:nucleic acid binding"/>
    <property type="evidence" value="ECO:0007669"/>
    <property type="project" value="InterPro"/>
</dbReference>
<evidence type="ECO:0000313" key="3">
    <source>
        <dbReference type="Proteomes" id="UP000469125"/>
    </source>
</evidence>
<comment type="caution">
    <text evidence="2">The sequence shown here is derived from an EMBL/GenBank/DDBJ whole genome shotgun (WGS) entry which is preliminary data.</text>
</comment>
<evidence type="ECO:0000313" key="2">
    <source>
        <dbReference type="EMBL" id="MUK88418.1"/>
    </source>
</evidence>
<keyword evidence="3" id="KW-1185">Reference proteome</keyword>
<dbReference type="SUPFAM" id="SSF50249">
    <property type="entry name" value="Nucleic acid-binding proteins"/>
    <property type="match status" value="1"/>
</dbReference>
<organism evidence="2 3">
    <name type="scientific">Ornithinibacillus caprae</name>
    <dbReference type="NCBI Taxonomy" id="2678566"/>
    <lineage>
        <taxon>Bacteria</taxon>
        <taxon>Bacillati</taxon>
        <taxon>Bacillota</taxon>
        <taxon>Bacilli</taxon>
        <taxon>Bacillales</taxon>
        <taxon>Bacillaceae</taxon>
        <taxon>Ornithinibacillus</taxon>
    </lineage>
</organism>
<dbReference type="Proteomes" id="UP000469125">
    <property type="component" value="Unassembled WGS sequence"/>
</dbReference>
<name>A0A6N8FM72_9BACI</name>
<evidence type="ECO:0000259" key="1">
    <source>
        <dbReference type="PROSITE" id="PS51857"/>
    </source>
</evidence>
<sequence length="231" mass="27333">MRGQVIKYFDDKGYGFIKDENGDNRFFHISNLIGTNDKIHPSALVKFTPNSNEKGLTCLNIEVLKRNKTNFISINNTNIKVSNIKEFGISLSHKIKAIKVPVYKMNPDYVKSKERAGKNILKKLLLPEKYINAGTYKEIFIEKFEKYTIQGNEFRYSRDVYELPYIFIKQSETKDVKHDGYTRIDADEAKFVYWKYLYITTYQNDNYKFYEHDINIEENISQINELINYVH</sequence>
<dbReference type="Gene3D" id="2.40.50.140">
    <property type="entry name" value="Nucleic acid-binding proteins"/>
    <property type="match status" value="1"/>
</dbReference>
<dbReference type="PROSITE" id="PS51857">
    <property type="entry name" value="CSD_2"/>
    <property type="match status" value="1"/>
</dbReference>
<dbReference type="RefSeq" id="WP_155668406.1">
    <property type="nucleotide sequence ID" value="NZ_WOCA01000005.1"/>
</dbReference>
<dbReference type="InterPro" id="IPR012340">
    <property type="entry name" value="NA-bd_OB-fold"/>
</dbReference>